<organism evidence="1 2">
    <name type="scientific">Trichoderma harzianum CBS 226.95</name>
    <dbReference type="NCBI Taxonomy" id="983964"/>
    <lineage>
        <taxon>Eukaryota</taxon>
        <taxon>Fungi</taxon>
        <taxon>Dikarya</taxon>
        <taxon>Ascomycota</taxon>
        <taxon>Pezizomycotina</taxon>
        <taxon>Sordariomycetes</taxon>
        <taxon>Hypocreomycetidae</taxon>
        <taxon>Hypocreales</taxon>
        <taxon>Hypocreaceae</taxon>
        <taxon>Trichoderma</taxon>
    </lineage>
</organism>
<dbReference type="Proteomes" id="UP000241690">
    <property type="component" value="Unassembled WGS sequence"/>
</dbReference>
<accession>A0A2T4A4H8</accession>
<dbReference type="EMBL" id="KZ679685">
    <property type="protein sequence ID" value="PTB51961.1"/>
    <property type="molecule type" value="Genomic_DNA"/>
</dbReference>
<dbReference type="GeneID" id="36622199"/>
<reference evidence="1 2" key="1">
    <citation type="submission" date="2016-07" db="EMBL/GenBank/DDBJ databases">
        <title>Multiple horizontal gene transfer events from other fungi enriched the ability of initially mycotrophic Trichoderma (Ascomycota) to feed on dead plant biomass.</title>
        <authorList>
            <consortium name="DOE Joint Genome Institute"/>
            <person name="Aerts A."/>
            <person name="Atanasova L."/>
            <person name="Chenthamara K."/>
            <person name="Zhang J."/>
            <person name="Grujic M."/>
            <person name="Henrissat B."/>
            <person name="Kuo A."/>
            <person name="Salamov A."/>
            <person name="Lipzen A."/>
            <person name="Labutti K."/>
            <person name="Barry K."/>
            <person name="Miao Y."/>
            <person name="Rahimi M.J."/>
            <person name="Shen Q."/>
            <person name="Grigoriev I.V."/>
            <person name="Kubicek C.P."/>
            <person name="Druzhinina I.S."/>
        </authorList>
    </citation>
    <scope>NUCLEOTIDE SEQUENCE [LARGE SCALE GENOMIC DNA]</scope>
    <source>
        <strain evidence="1 2">CBS 226.95</strain>
    </source>
</reference>
<sequence length="295" mass="32707">MSLSTLLLNRPIPRDAIELGHLVADPVQPDQDYCLPEFSEEGVEDGSSTNHAATLQRIENFQDVLEQTRGTKLELSLLKLLSIGASNPDRVSLKVSSSLCIIHQLRNSTAYFDAACEDRAVRDWLERQAKRPMSTAYLICGFKTLTDARVELVHYKDNVLDFSSSVPAAVIAGAAGVPLPIPLDSGLDVAAGVSLNRKSYENLGYTATGEQVFAVQYRKIRFALFSTKRVDTAYLEKGNRWKSYINTRSREGQQMDENATDGIEATPDESLRLEDLKEGYDSIEVDGEEILYHTG</sequence>
<evidence type="ECO:0000313" key="2">
    <source>
        <dbReference type="Proteomes" id="UP000241690"/>
    </source>
</evidence>
<gene>
    <name evidence="1" type="ORF">M431DRAFT_230491</name>
</gene>
<dbReference type="RefSeq" id="XP_024771638.1">
    <property type="nucleotide sequence ID" value="XM_024913636.1"/>
</dbReference>
<protein>
    <submittedName>
        <fullName evidence="1">Uncharacterized protein</fullName>
    </submittedName>
</protein>
<dbReference type="AlphaFoldDB" id="A0A2T4A4H8"/>
<evidence type="ECO:0000313" key="1">
    <source>
        <dbReference type="EMBL" id="PTB51961.1"/>
    </source>
</evidence>
<keyword evidence="2" id="KW-1185">Reference proteome</keyword>
<name>A0A2T4A4H8_TRIHA</name>
<proteinExistence type="predicted"/>